<dbReference type="RefSeq" id="YP_010082651.1">
    <property type="nucleotide sequence ID" value="NC_055033.1"/>
</dbReference>
<keyword evidence="2" id="KW-1185">Reference proteome</keyword>
<evidence type="ECO:0000313" key="1">
    <source>
        <dbReference type="EMBL" id="ALY10210.1"/>
    </source>
</evidence>
<dbReference type="Proteomes" id="UP000223391">
    <property type="component" value="Segment"/>
</dbReference>
<dbReference type="EMBL" id="KU160664">
    <property type="protein sequence ID" value="ALY10210.1"/>
    <property type="molecule type" value="Genomic_DNA"/>
</dbReference>
<proteinExistence type="predicted"/>
<evidence type="ECO:0000313" key="2">
    <source>
        <dbReference type="Proteomes" id="UP000223391"/>
    </source>
</evidence>
<reference evidence="2" key="1">
    <citation type="submission" date="2015-11" db="EMBL/GenBank/DDBJ databases">
        <authorList>
            <person name="Greene A."/>
            <person name="Schneider V.M."/>
            <person name="Bradley K.W."/>
            <person name="Asai D.J."/>
            <person name="Bowman C.A."/>
            <person name="Russell D.A."/>
            <person name="Pope W.H."/>
            <person name="Jacobs-Sera D."/>
            <person name="Hendrix R.W."/>
            <person name="Hatfull G.F."/>
        </authorList>
    </citation>
    <scope>NUCLEOTIDE SEQUENCE [LARGE SCALE GENOMIC DNA]</scope>
</reference>
<protein>
    <submittedName>
        <fullName evidence="1">Uncharacterized protein</fullName>
    </submittedName>
</protein>
<organism evidence="1 2">
    <name type="scientific">Arthrobacter phage Salgado</name>
    <dbReference type="NCBI Taxonomy" id="1772314"/>
    <lineage>
        <taxon>Viruses</taxon>
        <taxon>Duplodnaviria</taxon>
        <taxon>Heunggongvirae</taxon>
        <taxon>Uroviricota</taxon>
        <taxon>Caudoviricetes</taxon>
        <taxon>Laroyevirus</taxon>
        <taxon>Laroyevirus salgado</taxon>
    </lineage>
</organism>
<name>A0A0U4K162_9CAUD</name>
<accession>A0A0U4K162</accession>
<gene>
    <name evidence="1" type="primary">42</name>
    <name evidence="1" type="ORF">SALGADO_42</name>
</gene>
<dbReference type="KEGG" id="vg:65071656"/>
<dbReference type="GeneID" id="65071656"/>
<sequence>MKKIITIKAEYIKDGDEIKTDEGWVKTGGIQPLGTDRVGILSPDGMIGVPAAAMVTVRREEG</sequence>